<gene>
    <name evidence="3 5" type="ORF">BDZ99DRAFT_469099</name>
</gene>
<feature type="compositionally biased region" description="Polar residues" evidence="2">
    <location>
        <begin position="7"/>
        <end position="22"/>
    </location>
</feature>
<dbReference type="AlphaFoldDB" id="A0A6A6Y224"/>
<reference evidence="5" key="2">
    <citation type="submission" date="2020-04" db="EMBL/GenBank/DDBJ databases">
        <authorList>
            <consortium name="NCBI Genome Project"/>
        </authorList>
    </citation>
    <scope>NUCLEOTIDE SEQUENCE</scope>
    <source>
        <strain evidence="5">CBS 304.34</strain>
    </source>
</reference>
<feature type="compositionally biased region" description="Low complexity" evidence="2">
    <location>
        <begin position="23"/>
        <end position="33"/>
    </location>
</feature>
<evidence type="ECO:0000256" key="1">
    <source>
        <dbReference type="SAM" id="Coils"/>
    </source>
</evidence>
<evidence type="ECO:0000313" key="4">
    <source>
        <dbReference type="Proteomes" id="UP000504636"/>
    </source>
</evidence>
<dbReference type="RefSeq" id="XP_033569018.1">
    <property type="nucleotide sequence ID" value="XM_033721422.1"/>
</dbReference>
<organism evidence="3">
    <name type="scientific">Mytilinidion resinicola</name>
    <dbReference type="NCBI Taxonomy" id="574789"/>
    <lineage>
        <taxon>Eukaryota</taxon>
        <taxon>Fungi</taxon>
        <taxon>Dikarya</taxon>
        <taxon>Ascomycota</taxon>
        <taxon>Pezizomycotina</taxon>
        <taxon>Dothideomycetes</taxon>
        <taxon>Pleosporomycetidae</taxon>
        <taxon>Mytilinidiales</taxon>
        <taxon>Mytilinidiaceae</taxon>
        <taxon>Mytilinidion</taxon>
    </lineage>
</organism>
<protein>
    <submittedName>
        <fullName evidence="3 5">Uncharacterized protein</fullName>
    </submittedName>
</protein>
<evidence type="ECO:0000256" key="2">
    <source>
        <dbReference type="SAM" id="MobiDB-lite"/>
    </source>
</evidence>
<keyword evidence="4" id="KW-1185">Reference proteome</keyword>
<feature type="compositionally biased region" description="Acidic residues" evidence="2">
    <location>
        <begin position="53"/>
        <end position="62"/>
    </location>
</feature>
<sequence length="339" mass="38964">MSMEEPSFQSFSTSESATLSPESTTLSPASARSPSPPPQALNATKNRARDITEPFEESEEDFPSPKRFHSPEGFPSWIMKDVSNDRVDHANCEVTAVEYETAPIEGRVTVMDGGMPYFPVQDEGQASGEFEATDIGRWLHRDEDAKGAWGNEDTKELLTPENLESEPPEAIPCWDPFEREIREFREVCELSTWEQDGVPSEEELRDLMSMDPIVLNYPDADQEEAWNIHLLPTVEEIWEAEDLANEEIREEGERLVREQDTVPSEEERRALMDEMVPEYPDMDQEEAFYEYHTDPGDKSWIEYRYTRGAMRKYGHAARRALVELDQAENEVLEEEWTVA</sequence>
<reference evidence="3 5" key="1">
    <citation type="journal article" date="2020" name="Stud. Mycol.">
        <title>101 Dothideomycetes genomes: a test case for predicting lifestyles and emergence of pathogens.</title>
        <authorList>
            <person name="Haridas S."/>
            <person name="Albert R."/>
            <person name="Binder M."/>
            <person name="Bloem J."/>
            <person name="Labutti K."/>
            <person name="Salamov A."/>
            <person name="Andreopoulos B."/>
            <person name="Baker S."/>
            <person name="Barry K."/>
            <person name="Bills G."/>
            <person name="Bluhm B."/>
            <person name="Cannon C."/>
            <person name="Castanera R."/>
            <person name="Culley D."/>
            <person name="Daum C."/>
            <person name="Ezra D."/>
            <person name="Gonzalez J."/>
            <person name="Henrissat B."/>
            <person name="Kuo A."/>
            <person name="Liang C."/>
            <person name="Lipzen A."/>
            <person name="Lutzoni F."/>
            <person name="Magnuson J."/>
            <person name="Mondo S."/>
            <person name="Nolan M."/>
            <person name="Ohm R."/>
            <person name="Pangilinan J."/>
            <person name="Park H.-J."/>
            <person name="Ramirez L."/>
            <person name="Alfaro M."/>
            <person name="Sun H."/>
            <person name="Tritt A."/>
            <person name="Yoshinaga Y."/>
            <person name="Zwiers L.-H."/>
            <person name="Turgeon B."/>
            <person name="Goodwin S."/>
            <person name="Spatafora J."/>
            <person name="Crous P."/>
            <person name="Grigoriev I."/>
        </authorList>
    </citation>
    <scope>NUCLEOTIDE SEQUENCE</scope>
    <source>
        <strain evidence="3 5">CBS 304.34</strain>
    </source>
</reference>
<proteinExistence type="predicted"/>
<feature type="region of interest" description="Disordered" evidence="2">
    <location>
        <begin position="1"/>
        <end position="69"/>
    </location>
</feature>
<dbReference type="EMBL" id="MU003725">
    <property type="protein sequence ID" value="KAF2802054.1"/>
    <property type="molecule type" value="Genomic_DNA"/>
</dbReference>
<evidence type="ECO:0000313" key="5">
    <source>
        <dbReference type="RefSeq" id="XP_033569018.1"/>
    </source>
</evidence>
<dbReference type="Proteomes" id="UP000504636">
    <property type="component" value="Unplaced"/>
</dbReference>
<accession>A0A6A6Y224</accession>
<dbReference type="OrthoDB" id="10611282at2759"/>
<reference evidence="5" key="3">
    <citation type="submission" date="2025-04" db="UniProtKB">
        <authorList>
            <consortium name="RefSeq"/>
        </authorList>
    </citation>
    <scope>IDENTIFICATION</scope>
    <source>
        <strain evidence="5">CBS 304.34</strain>
    </source>
</reference>
<name>A0A6A6Y224_9PEZI</name>
<keyword evidence="1" id="KW-0175">Coiled coil</keyword>
<feature type="coiled-coil region" evidence="1">
    <location>
        <begin position="310"/>
        <end position="337"/>
    </location>
</feature>
<evidence type="ECO:0000313" key="3">
    <source>
        <dbReference type="EMBL" id="KAF2802054.1"/>
    </source>
</evidence>
<dbReference type="GeneID" id="54462315"/>